<protein>
    <submittedName>
        <fullName evidence="10">Tudor domain-containing protein 7</fullName>
    </submittedName>
</protein>
<keyword evidence="3" id="KW-0677">Repeat</keyword>
<dbReference type="PANTHER" id="PTHR22948">
    <property type="entry name" value="TUDOR DOMAIN CONTAINING PROTEIN"/>
    <property type="match status" value="1"/>
</dbReference>
<feature type="compositionally biased region" description="Low complexity" evidence="6">
    <location>
        <begin position="124"/>
        <end position="136"/>
    </location>
</feature>
<feature type="domain" description="Tudor" evidence="8">
    <location>
        <begin position="1028"/>
        <end position="1089"/>
    </location>
</feature>
<keyword evidence="2" id="KW-0963">Cytoplasm</keyword>
<name>A0AAV4TCD1_9ARAC</name>
<feature type="compositionally biased region" description="Low complexity" evidence="6">
    <location>
        <begin position="148"/>
        <end position="163"/>
    </location>
</feature>
<evidence type="ECO:0000259" key="7">
    <source>
        <dbReference type="PROSITE" id="PS50137"/>
    </source>
</evidence>
<dbReference type="GO" id="GO:0003723">
    <property type="term" value="F:RNA binding"/>
    <property type="evidence" value="ECO:0007669"/>
    <property type="project" value="UniProtKB-UniRule"/>
</dbReference>
<evidence type="ECO:0000259" key="9">
    <source>
        <dbReference type="PROSITE" id="PS51644"/>
    </source>
</evidence>
<dbReference type="PROSITE" id="PS51644">
    <property type="entry name" value="HTH_OST"/>
    <property type="match status" value="1"/>
</dbReference>
<evidence type="ECO:0000256" key="4">
    <source>
        <dbReference type="ARBA" id="ARBA00022871"/>
    </source>
</evidence>
<evidence type="ECO:0000259" key="8">
    <source>
        <dbReference type="PROSITE" id="PS50304"/>
    </source>
</evidence>
<dbReference type="InterPro" id="IPR025605">
    <property type="entry name" value="OST-HTH/LOTUS_dom"/>
</dbReference>
<feature type="domain" description="DRBM" evidence="7">
    <location>
        <begin position="276"/>
        <end position="348"/>
    </location>
</feature>
<dbReference type="InterPro" id="IPR050621">
    <property type="entry name" value="Tudor_domain_containing"/>
</dbReference>
<dbReference type="InterPro" id="IPR041966">
    <property type="entry name" value="LOTUS-like"/>
</dbReference>
<feature type="domain" description="Tudor" evidence="8">
    <location>
        <begin position="734"/>
        <end position="796"/>
    </location>
</feature>
<dbReference type="Pfam" id="PF12872">
    <property type="entry name" value="OST-HTH"/>
    <property type="match status" value="1"/>
</dbReference>
<evidence type="ECO:0000256" key="2">
    <source>
        <dbReference type="ARBA" id="ARBA00022490"/>
    </source>
</evidence>
<evidence type="ECO:0000256" key="3">
    <source>
        <dbReference type="ARBA" id="ARBA00022737"/>
    </source>
</evidence>
<dbReference type="SUPFAM" id="SSF63748">
    <property type="entry name" value="Tudor/PWWP/MBT"/>
    <property type="match status" value="3"/>
</dbReference>
<dbReference type="EMBL" id="BPLQ01009263">
    <property type="protein sequence ID" value="GIY42849.1"/>
    <property type="molecule type" value="Genomic_DNA"/>
</dbReference>
<dbReference type="GO" id="GO:0007283">
    <property type="term" value="P:spermatogenesis"/>
    <property type="evidence" value="ECO:0007669"/>
    <property type="project" value="UniProtKB-KW"/>
</dbReference>
<dbReference type="Proteomes" id="UP001054837">
    <property type="component" value="Unassembled WGS sequence"/>
</dbReference>
<sequence length="1118" mass="125788">MDKQELRESILLNLRSVTQSCKGGVPFNRLERDYRDLLGTQIPFRDIGYNSLESFIRDIPDVISLTKNREGQLMAEAVADASTAHIASLVSRQKNSKPPPSRPVRRSYFSRRGGSFSRHRSRGSRNSYSSNSNVSFQPIEKTFKVDRVSSTSSHSRSSSNARPRSPPYPPPKAKAVISLPGKKYEIAPRFVRLNQRKMEASIHATSPPGSPPRSLTPPSHFSPVKREMSQHRNTTSASGSQETNDMYNGNHIQRTPRPLLSRSAFGRLDRFKQQLDAASTAKEYVEIYAKANGYEHRYTTNMMGQKKKSFVSNLVLGGKSYRSYPNEARTAEEAEEIAAQNAVESIQENKEFLAMLPETPITNTEEIAILLSRIEEIVCDKPSGMFIKGIEIEYENKFNESLPDGWLDLVKASSIVDVDEVAVAYGKVPDGKNFIVKPAKIFSSGSTTPSEASYKANTEQQDLENEDFLSRKHSLSDTHIEVPELTIPDGNEWGVYITNVSSFVSARLIDHDGDFYNMSQAMSAFYGAQTLPVHIVYEGHLYAAAGEDLVMNRVLTIRILNSDLVECYFVDEGIYAEVKKSDLQELKEEFLTVPYQAIHLSLEGLEDLEPFIKSEYLEPLLYKTFIAVVKRWCTSFEEFLPDDSGIHRVVYSVILYDTSDSENDICMNDIVKKTIFSSLECKLPKIGISATGFLTHVTQSGEIYLRFLHPESSWLEIELEKHSINFEKSCMDQTILVPEKIYAAKYVDGKWYRAVVSNNAIASDPQMIEVIFIDYGHPSLVRRSEICETEPHSEILTSVGNQAIKCELFEALPSPSCKWTDAATLKLQKLAPFNEELIVRVIEEATINSVAKVNLHKRIYTKEDSFIISVNENLANRSDLFLNVTASETTASSKHPTHLNLQFNKLAHASKSSITNFVPKIPTPVEDSVTNPFRKMSVSNSANDDFEWLPTPDAVKSPDAYEDASPIPISPPGVPKEGEMFDVFVTMAATPHNFVVQPLKSASEMNKLMNQMQQFYSVEDNLIEMHPSLLKANHFYAALHSDESWYRVRLVSFNTSEPVMAAVYYVDFGDFNSVTLQNLQKLYNQFRNLPCQAIKASLSGVVPLQIDWDPSIVFNLKV</sequence>
<keyword evidence="5" id="KW-0694">RNA-binding</keyword>
<dbReference type="GO" id="GO:0034587">
    <property type="term" value="P:piRNA processing"/>
    <property type="evidence" value="ECO:0007669"/>
    <property type="project" value="TreeGrafter"/>
</dbReference>
<dbReference type="GO" id="GO:0030719">
    <property type="term" value="P:P granule organization"/>
    <property type="evidence" value="ECO:0007669"/>
    <property type="project" value="TreeGrafter"/>
</dbReference>
<keyword evidence="4" id="KW-0744">Spermatogenesis</keyword>
<dbReference type="CDD" id="cd09972">
    <property type="entry name" value="LOTUS_TDRD_OSKAR"/>
    <property type="match status" value="1"/>
</dbReference>
<dbReference type="Pfam" id="PF00567">
    <property type="entry name" value="TUDOR"/>
    <property type="match status" value="3"/>
</dbReference>
<gene>
    <name evidence="10" type="primary">TDRD7</name>
    <name evidence="10" type="ORF">CDAR_246751</name>
</gene>
<reference evidence="10 11" key="1">
    <citation type="submission" date="2021-06" db="EMBL/GenBank/DDBJ databases">
        <title>Caerostris darwini draft genome.</title>
        <authorList>
            <person name="Kono N."/>
            <person name="Arakawa K."/>
        </authorList>
    </citation>
    <scope>NUCLEOTIDE SEQUENCE [LARGE SCALE GENOMIC DNA]</scope>
</reference>
<dbReference type="Gene3D" id="3.30.420.610">
    <property type="entry name" value="LOTUS domain-like"/>
    <property type="match status" value="2"/>
</dbReference>
<comment type="caution">
    <text evidence="10">The sequence shown here is derived from an EMBL/GenBank/DDBJ whole genome shotgun (WGS) entry which is preliminary data.</text>
</comment>
<dbReference type="Gene3D" id="2.40.50.90">
    <property type="match status" value="2"/>
</dbReference>
<feature type="region of interest" description="Disordered" evidence="6">
    <location>
        <begin position="90"/>
        <end position="180"/>
    </location>
</feature>
<dbReference type="InterPro" id="IPR014720">
    <property type="entry name" value="dsRBD_dom"/>
</dbReference>
<dbReference type="Gene3D" id="2.30.30.140">
    <property type="match status" value="3"/>
</dbReference>
<dbReference type="InterPro" id="IPR035437">
    <property type="entry name" value="SNase_OB-fold_sf"/>
</dbReference>
<evidence type="ECO:0000256" key="1">
    <source>
        <dbReference type="ARBA" id="ARBA00004496"/>
    </source>
</evidence>
<evidence type="ECO:0000313" key="11">
    <source>
        <dbReference type="Proteomes" id="UP001054837"/>
    </source>
</evidence>
<feature type="domain" description="HTH OST-type" evidence="9">
    <location>
        <begin position="6"/>
        <end position="79"/>
    </location>
</feature>
<dbReference type="SMART" id="SM00333">
    <property type="entry name" value="TUDOR"/>
    <property type="match status" value="3"/>
</dbReference>
<comment type="subcellular location">
    <subcellularLocation>
        <location evidence="1">Cytoplasm</location>
    </subcellularLocation>
</comment>
<keyword evidence="11" id="KW-1185">Reference proteome</keyword>
<evidence type="ECO:0000313" key="10">
    <source>
        <dbReference type="EMBL" id="GIY42849.1"/>
    </source>
</evidence>
<dbReference type="PROSITE" id="PS50304">
    <property type="entry name" value="TUDOR"/>
    <property type="match status" value="2"/>
</dbReference>
<dbReference type="PANTHER" id="PTHR22948:SF29">
    <property type="entry name" value="FI02030P-RELATED"/>
    <property type="match status" value="1"/>
</dbReference>
<keyword evidence="4" id="KW-0221">Differentiation</keyword>
<proteinExistence type="predicted"/>
<dbReference type="PROSITE" id="PS50137">
    <property type="entry name" value="DS_RBD"/>
    <property type="match status" value="1"/>
</dbReference>
<dbReference type="AlphaFoldDB" id="A0AAV4TCD1"/>
<dbReference type="InterPro" id="IPR002999">
    <property type="entry name" value="Tudor"/>
</dbReference>
<evidence type="ECO:0000256" key="5">
    <source>
        <dbReference type="PROSITE-ProRule" id="PRU00266"/>
    </source>
</evidence>
<feature type="region of interest" description="Disordered" evidence="6">
    <location>
        <begin position="201"/>
        <end position="254"/>
    </location>
</feature>
<evidence type="ECO:0000256" key="6">
    <source>
        <dbReference type="SAM" id="MobiDB-lite"/>
    </source>
</evidence>
<dbReference type="GO" id="GO:0043186">
    <property type="term" value="C:P granule"/>
    <property type="evidence" value="ECO:0007669"/>
    <property type="project" value="TreeGrafter"/>
</dbReference>
<organism evidence="10 11">
    <name type="scientific">Caerostris darwini</name>
    <dbReference type="NCBI Taxonomy" id="1538125"/>
    <lineage>
        <taxon>Eukaryota</taxon>
        <taxon>Metazoa</taxon>
        <taxon>Ecdysozoa</taxon>
        <taxon>Arthropoda</taxon>
        <taxon>Chelicerata</taxon>
        <taxon>Arachnida</taxon>
        <taxon>Araneae</taxon>
        <taxon>Araneomorphae</taxon>
        <taxon>Entelegynae</taxon>
        <taxon>Araneoidea</taxon>
        <taxon>Araneidae</taxon>
        <taxon>Caerostris</taxon>
    </lineage>
</organism>
<feature type="compositionally biased region" description="Polar residues" evidence="6">
    <location>
        <begin position="231"/>
        <end position="253"/>
    </location>
</feature>
<accession>A0AAV4TCD1</accession>